<feature type="domain" description="Deltex C-terminal" evidence="7">
    <location>
        <begin position="385"/>
        <end position="516"/>
    </location>
</feature>
<feature type="compositionally biased region" description="Polar residues" evidence="6">
    <location>
        <begin position="184"/>
        <end position="218"/>
    </location>
</feature>
<dbReference type="EC" id="2.3.2.27" evidence="3"/>
<keyword evidence="5" id="KW-0479">Metal-binding</keyword>
<feature type="compositionally biased region" description="Basic and acidic residues" evidence="6">
    <location>
        <begin position="255"/>
        <end position="267"/>
    </location>
</feature>
<dbReference type="Pfam" id="PF18102">
    <property type="entry name" value="DTC"/>
    <property type="match status" value="1"/>
</dbReference>
<feature type="compositionally biased region" description="Basic and acidic residues" evidence="6">
    <location>
        <begin position="132"/>
        <end position="146"/>
    </location>
</feature>
<evidence type="ECO:0000256" key="1">
    <source>
        <dbReference type="ARBA" id="ARBA00000900"/>
    </source>
</evidence>
<dbReference type="OrthoDB" id="527344at2759"/>
<comment type="catalytic activity">
    <reaction evidence="1">
        <text>S-ubiquitinyl-[E2 ubiquitin-conjugating enzyme]-L-cysteine + [acceptor protein]-L-lysine = [E2 ubiquitin-conjugating enzyme]-L-cysteine + N(6)-ubiquitinyl-[acceptor protein]-L-lysine.</text>
        <dbReference type="EC" id="2.3.2.27"/>
    </reaction>
</comment>
<dbReference type="InterPro" id="IPR039398">
    <property type="entry name" value="Deltex_fam"/>
</dbReference>
<reference evidence="8 9" key="1">
    <citation type="journal article" date="2013" name="Curr. Biol.">
        <title>The Genome of the Foraminiferan Reticulomyxa filosa.</title>
        <authorList>
            <person name="Glockner G."/>
            <person name="Hulsmann N."/>
            <person name="Schleicher M."/>
            <person name="Noegel A.A."/>
            <person name="Eichinger L."/>
            <person name="Gallinger C."/>
            <person name="Pawlowski J."/>
            <person name="Sierra R."/>
            <person name="Euteneuer U."/>
            <person name="Pillet L."/>
            <person name="Moustafa A."/>
            <person name="Platzer M."/>
            <person name="Groth M."/>
            <person name="Szafranski K."/>
            <person name="Schliwa M."/>
        </authorList>
    </citation>
    <scope>NUCLEOTIDE SEQUENCE [LARGE SCALE GENOMIC DNA]</scope>
</reference>
<dbReference type="CDD" id="cd16448">
    <property type="entry name" value="RING-H2"/>
    <property type="match status" value="1"/>
</dbReference>
<dbReference type="GO" id="GO:0046872">
    <property type="term" value="F:metal ion binding"/>
    <property type="evidence" value="ECO:0007669"/>
    <property type="project" value="UniProtKB-KW"/>
</dbReference>
<comment type="pathway">
    <text evidence="2">Protein modification; protein ubiquitination.</text>
</comment>
<feature type="region of interest" description="Disordered" evidence="6">
    <location>
        <begin position="108"/>
        <end position="222"/>
    </location>
</feature>
<dbReference type="InterPro" id="IPR013083">
    <property type="entry name" value="Znf_RING/FYVE/PHD"/>
</dbReference>
<evidence type="ECO:0000256" key="5">
    <source>
        <dbReference type="ARBA" id="ARBA00022723"/>
    </source>
</evidence>
<proteinExistence type="predicted"/>
<dbReference type="Proteomes" id="UP000023152">
    <property type="component" value="Unassembled WGS sequence"/>
</dbReference>
<keyword evidence="9" id="KW-1185">Reference proteome</keyword>
<gene>
    <name evidence="8" type="ORF">RFI_19730</name>
</gene>
<sequence>MTYKFCDKGNAYVCVCVWKEERGRHKNDFCNACTFFFFFCKPIYNLEKQHLNCHICFEEFSAKENILKLSEEELKEIAELSQEKRDKLKEEQKKREIHEEKEKKKLLKEQEKLKKKQKPLMKDWEMQMTLDKNTKEKLEQEQKKNDEDESDDKETKTRKEKRNDQKMKDHWRSINDTIDKEVPTTPNEHATNTKGQTNETNNNADTMLSIPNSTTSSIAEDHAKDEILNLEKQDYELMKDMIVTEEVQQTTPKVNESEKEKETETGDNKNGTVGHDKDSDIKKEQEAETKEEKAMASPKNEIEIITSTEDDASAKSQKDEDKVVRIMHEERPWAEFVNASRLTDDVAIALSRCPTHLYHIGCILQWISDKRQCPVCKKNYGHMVGNQPDGTLSVEKINESCEGYEGCKTHKLTFQFEGGIQGYDHPNPGQPYFGDIRVAYLPDTKEGREVLKLLRTAWERKLIFTVGYSMTRLLDNVIVFNGIHLKTNMYGGFAYHGFPDQGYFERVKDELKSKGIGVKEED</sequence>
<keyword evidence="4" id="KW-0808">Transferase</keyword>
<evidence type="ECO:0000256" key="4">
    <source>
        <dbReference type="ARBA" id="ARBA00022679"/>
    </source>
</evidence>
<evidence type="ECO:0000259" key="7">
    <source>
        <dbReference type="Pfam" id="PF18102"/>
    </source>
</evidence>
<evidence type="ECO:0000313" key="8">
    <source>
        <dbReference type="EMBL" id="ETO17591.1"/>
    </source>
</evidence>
<dbReference type="Gene3D" id="3.30.390.130">
    <property type="match status" value="1"/>
</dbReference>
<evidence type="ECO:0000256" key="3">
    <source>
        <dbReference type="ARBA" id="ARBA00012483"/>
    </source>
</evidence>
<feature type="compositionally biased region" description="Basic and acidic residues" evidence="6">
    <location>
        <begin position="274"/>
        <end position="294"/>
    </location>
</feature>
<organism evidence="8 9">
    <name type="scientific">Reticulomyxa filosa</name>
    <dbReference type="NCBI Taxonomy" id="46433"/>
    <lineage>
        <taxon>Eukaryota</taxon>
        <taxon>Sar</taxon>
        <taxon>Rhizaria</taxon>
        <taxon>Retaria</taxon>
        <taxon>Foraminifera</taxon>
        <taxon>Monothalamids</taxon>
        <taxon>Reticulomyxidae</taxon>
        <taxon>Reticulomyxa</taxon>
    </lineage>
</organism>
<dbReference type="UniPathway" id="UPA00143"/>
<dbReference type="GO" id="GO:0007219">
    <property type="term" value="P:Notch signaling pathway"/>
    <property type="evidence" value="ECO:0007669"/>
    <property type="project" value="InterPro"/>
</dbReference>
<protein>
    <recommendedName>
        <fullName evidence="3">RING-type E3 ubiquitin transferase</fullName>
        <ecNumber evidence="3">2.3.2.27</ecNumber>
    </recommendedName>
</protein>
<dbReference type="SUPFAM" id="SSF57850">
    <property type="entry name" value="RING/U-box"/>
    <property type="match status" value="1"/>
</dbReference>
<dbReference type="EMBL" id="ASPP01016325">
    <property type="protein sequence ID" value="ETO17591.1"/>
    <property type="molecule type" value="Genomic_DNA"/>
</dbReference>
<accession>X6MVB4</accession>
<dbReference type="Gene3D" id="3.30.40.10">
    <property type="entry name" value="Zinc/RING finger domain, C3HC4 (zinc finger)"/>
    <property type="match status" value="1"/>
</dbReference>
<dbReference type="GO" id="GO:0016567">
    <property type="term" value="P:protein ubiquitination"/>
    <property type="evidence" value="ECO:0007669"/>
    <property type="project" value="UniProtKB-UniPathway"/>
</dbReference>
<evidence type="ECO:0000256" key="2">
    <source>
        <dbReference type="ARBA" id="ARBA00004906"/>
    </source>
</evidence>
<feature type="compositionally biased region" description="Basic and acidic residues" evidence="6">
    <location>
        <begin position="153"/>
        <end position="182"/>
    </location>
</feature>
<comment type="caution">
    <text evidence="8">The sequence shown here is derived from an EMBL/GenBank/DDBJ whole genome shotgun (WGS) entry which is preliminary data.</text>
</comment>
<dbReference type="InterPro" id="IPR039399">
    <property type="entry name" value="Deltex_C_sf"/>
</dbReference>
<evidence type="ECO:0000256" key="6">
    <source>
        <dbReference type="SAM" id="MobiDB-lite"/>
    </source>
</evidence>
<dbReference type="InterPro" id="IPR039396">
    <property type="entry name" value="Deltex_C"/>
</dbReference>
<dbReference type="GO" id="GO:0061630">
    <property type="term" value="F:ubiquitin protein ligase activity"/>
    <property type="evidence" value="ECO:0007669"/>
    <property type="project" value="UniProtKB-EC"/>
</dbReference>
<dbReference type="CDD" id="cd09633">
    <property type="entry name" value="Deltex_C"/>
    <property type="match status" value="1"/>
</dbReference>
<dbReference type="AlphaFoldDB" id="X6MVB4"/>
<name>X6MVB4_RETFI</name>
<evidence type="ECO:0000313" key="9">
    <source>
        <dbReference type="Proteomes" id="UP000023152"/>
    </source>
</evidence>
<feature type="region of interest" description="Disordered" evidence="6">
    <location>
        <begin position="244"/>
        <end position="298"/>
    </location>
</feature>
<dbReference type="PANTHER" id="PTHR12622">
    <property type="entry name" value="DELTEX-RELATED"/>
    <property type="match status" value="1"/>
</dbReference>